<feature type="compositionally biased region" description="Basic and acidic residues" evidence="2">
    <location>
        <begin position="123"/>
        <end position="176"/>
    </location>
</feature>
<dbReference type="OMA" id="SDPKQWG"/>
<evidence type="ECO:0000313" key="6">
    <source>
        <dbReference type="Proteomes" id="UP000199069"/>
    </source>
</evidence>
<reference evidence="4 6" key="1">
    <citation type="submission" date="2015-07" db="EMBL/GenBank/DDBJ databases">
        <authorList>
            <person name="Cajimat M.N.B."/>
            <person name="Milazzo M.L."/>
            <person name="Fulhorst C.F."/>
        </authorList>
    </citation>
    <scope>NUCLEOTIDE SEQUENCE [LARGE SCALE GENOMIC DNA]</scope>
    <source>
        <strain evidence="4">Single colony</strain>
    </source>
</reference>
<dbReference type="Proteomes" id="UP000199069">
    <property type="component" value="Unassembled WGS sequence"/>
</dbReference>
<dbReference type="STRING" id="5286.A0A0K3C8M9"/>
<keyword evidence="3" id="KW-0812">Transmembrane</keyword>
<feature type="region of interest" description="Disordered" evidence="2">
    <location>
        <begin position="1"/>
        <end position="47"/>
    </location>
</feature>
<evidence type="ECO:0000313" key="4">
    <source>
        <dbReference type="EMBL" id="CTR04835.1"/>
    </source>
</evidence>
<dbReference type="AlphaFoldDB" id="A0A0K3C8M9"/>
<keyword evidence="3" id="KW-1133">Transmembrane helix</keyword>
<dbReference type="OrthoDB" id="2553651at2759"/>
<evidence type="ECO:0000313" key="5">
    <source>
        <dbReference type="EMBL" id="PRQ78079.1"/>
    </source>
</evidence>
<reference evidence="5 7" key="2">
    <citation type="journal article" date="2018" name="Elife">
        <title>Functional genomics of lipid metabolism in the oleaginous yeast Rhodosporidium toruloides.</title>
        <authorList>
            <person name="Coradetti S.T."/>
            <person name="Pinel D."/>
            <person name="Geiselman G."/>
            <person name="Ito M."/>
            <person name="Mondo S."/>
            <person name="Reilly M.C."/>
            <person name="Cheng Y.F."/>
            <person name="Bauer S."/>
            <person name="Grigoriev I."/>
            <person name="Gladden J.M."/>
            <person name="Simmons B.A."/>
            <person name="Brem R."/>
            <person name="Arkin A.P."/>
            <person name="Skerker J.M."/>
        </authorList>
    </citation>
    <scope>NUCLEOTIDE SEQUENCE [LARGE SCALE GENOMIC DNA]</scope>
    <source>
        <strain evidence="5 7">NBRC 0880</strain>
    </source>
</reference>
<proteinExistence type="predicted"/>
<evidence type="ECO:0000313" key="7">
    <source>
        <dbReference type="Proteomes" id="UP000239560"/>
    </source>
</evidence>
<feature type="compositionally biased region" description="Basic and acidic residues" evidence="2">
    <location>
        <begin position="65"/>
        <end position="93"/>
    </location>
</feature>
<evidence type="ECO:0000256" key="1">
    <source>
        <dbReference type="SAM" id="Coils"/>
    </source>
</evidence>
<feature type="transmembrane region" description="Helical" evidence="3">
    <location>
        <begin position="212"/>
        <end position="236"/>
    </location>
</feature>
<keyword evidence="1" id="KW-0175">Coiled coil</keyword>
<dbReference type="Proteomes" id="UP000239560">
    <property type="component" value="Unassembled WGS sequence"/>
</dbReference>
<feature type="coiled-coil region" evidence="1">
    <location>
        <begin position="184"/>
        <end position="211"/>
    </location>
</feature>
<feature type="region of interest" description="Disordered" evidence="2">
    <location>
        <begin position="65"/>
        <end position="176"/>
    </location>
</feature>
<keyword evidence="3" id="KW-0472">Membrane</keyword>
<feature type="compositionally biased region" description="Basic and acidic residues" evidence="2">
    <location>
        <begin position="106"/>
        <end position="116"/>
    </location>
</feature>
<organism evidence="4 6">
    <name type="scientific">Rhodotorula toruloides</name>
    <name type="common">Yeast</name>
    <name type="synonym">Rhodosporidium toruloides</name>
    <dbReference type="NCBI Taxonomy" id="5286"/>
    <lineage>
        <taxon>Eukaryota</taxon>
        <taxon>Fungi</taxon>
        <taxon>Dikarya</taxon>
        <taxon>Basidiomycota</taxon>
        <taxon>Pucciniomycotina</taxon>
        <taxon>Microbotryomycetes</taxon>
        <taxon>Sporidiobolales</taxon>
        <taxon>Sporidiobolaceae</taxon>
        <taxon>Rhodotorula</taxon>
    </lineage>
</organism>
<evidence type="ECO:0000256" key="3">
    <source>
        <dbReference type="SAM" id="Phobius"/>
    </source>
</evidence>
<name>A0A0K3C8M9_RHOTO</name>
<accession>A0A0K3C8M9</accession>
<evidence type="ECO:0000256" key="2">
    <source>
        <dbReference type="SAM" id="MobiDB-lite"/>
    </source>
</evidence>
<keyword evidence="6" id="KW-1185">Reference proteome</keyword>
<dbReference type="EMBL" id="LCTV02000001">
    <property type="protein sequence ID" value="PRQ78079.1"/>
    <property type="molecule type" value="Genomic_DNA"/>
</dbReference>
<gene>
    <name evidence="4" type="primary">FGENESH: predicted gene_1.696</name>
    <name evidence="5" type="ORF">AAT19DRAFT_9147</name>
    <name evidence="4" type="ORF">BN2166_0006960</name>
</gene>
<protein>
    <submittedName>
        <fullName evidence="4 5">Proteophosphoglycan ppg1</fullName>
    </submittedName>
</protein>
<dbReference type="EMBL" id="CWKI01000001">
    <property type="protein sequence ID" value="CTR04835.1"/>
    <property type="molecule type" value="Genomic_DNA"/>
</dbReference>
<feature type="transmembrane region" description="Helical" evidence="3">
    <location>
        <begin position="248"/>
        <end position="269"/>
    </location>
</feature>
<sequence length="278" mass="31214">MSYASVLAKNAPPEERQVHPDPSLLTRPEDIEHNRPVSPGGPADDLVADKVHVVDRDEIEKLREAVAHADEPSATMDDHFAEAQQHQAERDQQLEQQRLKAQAQAELKRTTDKVEAISEDAEEKGKELYDEAKSKGKKLEKEAEDKLEKGKKEAGKAWEQGKKEAGKAWEEGKKDAKEFAGKVEREGKKDAEKLKRKASEVEREGRALAKKYPYAATGLVGLTNALLIAIPGYLAWKNWDQPRWDRRIVSMVTVGLGSIFAAEGALGWFEYEKEHGRR</sequence>